<comment type="caution">
    <text evidence="3">The sequence shown here is derived from an EMBL/GenBank/DDBJ whole genome shotgun (WGS) entry which is preliminary data.</text>
</comment>
<keyword evidence="4" id="KW-1185">Reference proteome</keyword>
<dbReference type="PANTHER" id="PTHR46797:SF1">
    <property type="entry name" value="METHYLPHOSPHONATE SYNTHASE"/>
    <property type="match status" value="1"/>
</dbReference>
<dbReference type="PANTHER" id="PTHR46797">
    <property type="entry name" value="HTH-TYPE TRANSCRIPTIONAL REGULATOR"/>
    <property type="match status" value="1"/>
</dbReference>
<evidence type="ECO:0000313" key="4">
    <source>
        <dbReference type="Proteomes" id="UP000286746"/>
    </source>
</evidence>
<dbReference type="InterPro" id="IPR001387">
    <property type="entry name" value="Cro/C1-type_HTH"/>
</dbReference>
<dbReference type="SMART" id="SM00530">
    <property type="entry name" value="HTH_XRE"/>
    <property type="match status" value="1"/>
</dbReference>
<name>A0A401W0E2_STREY</name>
<dbReference type="GO" id="GO:0003700">
    <property type="term" value="F:DNA-binding transcription factor activity"/>
    <property type="evidence" value="ECO:0007669"/>
    <property type="project" value="TreeGrafter"/>
</dbReference>
<dbReference type="Proteomes" id="UP000286746">
    <property type="component" value="Unassembled WGS sequence"/>
</dbReference>
<feature type="domain" description="HTH cro/C1-type" evidence="2">
    <location>
        <begin position="52"/>
        <end position="107"/>
    </location>
</feature>
<evidence type="ECO:0000313" key="3">
    <source>
        <dbReference type="EMBL" id="GCD42820.1"/>
    </source>
</evidence>
<dbReference type="PROSITE" id="PS50943">
    <property type="entry name" value="HTH_CROC1"/>
    <property type="match status" value="1"/>
</dbReference>
<dbReference type="EMBL" id="BHZD01000001">
    <property type="protein sequence ID" value="GCD42820.1"/>
    <property type="molecule type" value="Genomic_DNA"/>
</dbReference>
<evidence type="ECO:0000256" key="1">
    <source>
        <dbReference type="ARBA" id="ARBA00023125"/>
    </source>
</evidence>
<dbReference type="Gene3D" id="1.25.40.10">
    <property type="entry name" value="Tetratricopeptide repeat domain"/>
    <property type="match status" value="1"/>
</dbReference>
<gene>
    <name evidence="3" type="ORF">GKJPGBOP_02494</name>
</gene>
<dbReference type="GO" id="GO:0003677">
    <property type="term" value="F:DNA binding"/>
    <property type="evidence" value="ECO:0007669"/>
    <property type="project" value="UniProtKB-KW"/>
</dbReference>
<accession>A0A401W0E2</accession>
<evidence type="ECO:0000259" key="2">
    <source>
        <dbReference type="PROSITE" id="PS50943"/>
    </source>
</evidence>
<dbReference type="InterPro" id="IPR050807">
    <property type="entry name" value="TransReg_Diox_bact_type"/>
</dbReference>
<dbReference type="Gene3D" id="1.10.260.40">
    <property type="entry name" value="lambda repressor-like DNA-binding domains"/>
    <property type="match status" value="1"/>
</dbReference>
<dbReference type="SUPFAM" id="SSF48452">
    <property type="entry name" value="TPR-like"/>
    <property type="match status" value="1"/>
</dbReference>
<dbReference type="GO" id="GO:0005829">
    <property type="term" value="C:cytosol"/>
    <property type="evidence" value="ECO:0007669"/>
    <property type="project" value="TreeGrafter"/>
</dbReference>
<dbReference type="InterPro" id="IPR011990">
    <property type="entry name" value="TPR-like_helical_dom_sf"/>
</dbReference>
<protein>
    <submittedName>
        <fullName evidence="3">Transcriptional regulator</fullName>
    </submittedName>
</protein>
<proteinExistence type="predicted"/>
<keyword evidence="1" id="KW-0238">DNA-binding</keyword>
<dbReference type="SUPFAM" id="SSF47413">
    <property type="entry name" value="lambda repressor-like DNA-binding domains"/>
    <property type="match status" value="1"/>
</dbReference>
<reference evidence="3 4" key="1">
    <citation type="submission" date="2018-11" db="EMBL/GenBank/DDBJ databases">
        <title>Whole genome sequence of Streptomyces paromomycinus NBRC 15454(T).</title>
        <authorList>
            <person name="Komaki H."/>
            <person name="Tamura T."/>
        </authorList>
    </citation>
    <scope>NUCLEOTIDE SEQUENCE [LARGE SCALE GENOMIC DNA]</scope>
    <source>
        <strain evidence="3 4">NBRC 15454</strain>
    </source>
</reference>
<sequence>MAGDRCRGDVFENGWFRFRLWMSEAGGAGSFRVPGAGPEPYARNMSTAGQRVKEVRKRRGLSQRELADASGVSLSAIRKLEQGERETARLETLRKLAHALRVPTMRLAGAPEPEGAGADTVDRWSAVREALERPPAVLGPDDEPPTVSGVRAALADTAPLFSGDQYTALSVLLPPLLRDADALGTEGRAVRVRLLQLAGWLMVQTRQFNVAETALERALDDSANRMEGAATVNTLCWLLLRQGELAKAYDLAVKWADETEPRMSRATPAELSTWGWMLLRVSAAAVRNSRPGDAEDALKLATAAAVALGREHAPNNDFLRTFGPTTVKLKAAENASVIDRPDMVLRIAERVPVFSLKPTSNNRNRHLLDVADAYAKTGDYAEAFSKLEQIRADSPEWLPNQRYARDILGRVAQGRRTLTADMRAMADVVGLPL</sequence>
<dbReference type="InterPro" id="IPR010982">
    <property type="entry name" value="Lambda_DNA-bd_dom_sf"/>
</dbReference>
<dbReference type="AlphaFoldDB" id="A0A401W0E2"/>
<dbReference type="Pfam" id="PF01381">
    <property type="entry name" value="HTH_3"/>
    <property type="match status" value="1"/>
</dbReference>
<dbReference type="CDD" id="cd00093">
    <property type="entry name" value="HTH_XRE"/>
    <property type="match status" value="1"/>
</dbReference>
<organism evidence="3 4">
    <name type="scientific">Streptomyces paromomycinus</name>
    <name type="common">Streptomyces rimosus subsp. paromomycinus</name>
    <dbReference type="NCBI Taxonomy" id="92743"/>
    <lineage>
        <taxon>Bacteria</taxon>
        <taxon>Bacillati</taxon>
        <taxon>Actinomycetota</taxon>
        <taxon>Actinomycetes</taxon>
        <taxon>Kitasatosporales</taxon>
        <taxon>Streptomycetaceae</taxon>
        <taxon>Streptomyces</taxon>
    </lineage>
</organism>